<feature type="region of interest" description="Disordered" evidence="1">
    <location>
        <begin position="123"/>
        <end position="142"/>
    </location>
</feature>
<comment type="caution">
    <text evidence="2">The sequence shown here is derived from an EMBL/GenBank/DDBJ whole genome shotgun (WGS) entry which is preliminary data.</text>
</comment>
<organism evidence="2 3">
    <name type="scientific">Thelohanellus kitauei</name>
    <name type="common">Myxosporean</name>
    <dbReference type="NCBI Taxonomy" id="669202"/>
    <lineage>
        <taxon>Eukaryota</taxon>
        <taxon>Metazoa</taxon>
        <taxon>Cnidaria</taxon>
        <taxon>Myxozoa</taxon>
        <taxon>Myxosporea</taxon>
        <taxon>Bivalvulida</taxon>
        <taxon>Platysporina</taxon>
        <taxon>Myxobolidae</taxon>
        <taxon>Thelohanellus</taxon>
    </lineage>
</organism>
<evidence type="ECO:0000256" key="1">
    <source>
        <dbReference type="SAM" id="MobiDB-lite"/>
    </source>
</evidence>
<dbReference type="EMBL" id="JWZT01003269">
    <property type="protein sequence ID" value="KII67239.1"/>
    <property type="molecule type" value="Genomic_DNA"/>
</dbReference>
<reference evidence="2 3" key="1">
    <citation type="journal article" date="2014" name="Genome Biol. Evol.">
        <title>The genome of the myxosporean Thelohanellus kitauei shows adaptations to nutrient acquisition within its fish host.</title>
        <authorList>
            <person name="Yang Y."/>
            <person name="Xiong J."/>
            <person name="Zhou Z."/>
            <person name="Huo F."/>
            <person name="Miao W."/>
            <person name="Ran C."/>
            <person name="Liu Y."/>
            <person name="Zhang J."/>
            <person name="Feng J."/>
            <person name="Wang M."/>
            <person name="Wang M."/>
            <person name="Wang L."/>
            <person name="Yao B."/>
        </authorList>
    </citation>
    <scope>NUCLEOTIDE SEQUENCE [LARGE SCALE GENOMIC DNA]</scope>
    <source>
        <strain evidence="2">Wuqing</strain>
    </source>
</reference>
<sequence length="142" mass="15660">MTNSSLSIFEAAENPTVKINQLCDELSSSINRISDEIHLRFQANRAANDHCFISSDTREDNIDEAIFGLLNFNELKDYSDVTTGDGYNTNRITDIFNFCSLMDSNQAGDTLLASSLYAPSSELMESGESGNEFGPSGDAHEW</sequence>
<evidence type="ECO:0000313" key="3">
    <source>
        <dbReference type="Proteomes" id="UP000031668"/>
    </source>
</evidence>
<protein>
    <submittedName>
        <fullName evidence="2">Uncharacterized protein</fullName>
    </submittedName>
</protein>
<dbReference type="AlphaFoldDB" id="A0A0C2IP26"/>
<accession>A0A0C2IP26</accession>
<proteinExistence type="predicted"/>
<dbReference type="Proteomes" id="UP000031668">
    <property type="component" value="Unassembled WGS sequence"/>
</dbReference>
<gene>
    <name evidence="2" type="ORF">RF11_13875</name>
</gene>
<evidence type="ECO:0000313" key="2">
    <source>
        <dbReference type="EMBL" id="KII67239.1"/>
    </source>
</evidence>
<keyword evidence="3" id="KW-1185">Reference proteome</keyword>
<name>A0A0C2IP26_THEKT</name>